<dbReference type="SUPFAM" id="SSF56801">
    <property type="entry name" value="Acetyl-CoA synthetase-like"/>
    <property type="match status" value="1"/>
</dbReference>
<dbReference type="InterPro" id="IPR000873">
    <property type="entry name" value="AMP-dep_synth/lig_dom"/>
</dbReference>
<keyword evidence="4" id="KW-1185">Reference proteome</keyword>
<dbReference type="EMBL" id="CP015091">
    <property type="protein sequence ID" value="APZ50696.1"/>
    <property type="molecule type" value="Genomic_DNA"/>
</dbReference>
<dbReference type="EC" id="6.2.1.3" evidence="3"/>
<evidence type="ECO:0000259" key="2">
    <source>
        <dbReference type="Pfam" id="PF13193"/>
    </source>
</evidence>
<reference evidence="3 4" key="1">
    <citation type="submission" date="2016-04" db="EMBL/GenBank/DDBJ databases">
        <title>Deep-sea bacteria in the southern Pacific.</title>
        <authorList>
            <person name="Tang K."/>
        </authorList>
    </citation>
    <scope>NUCLEOTIDE SEQUENCE [LARGE SCALE GENOMIC DNA]</scope>
    <source>
        <strain evidence="3 4">JLT2014</strain>
        <plasmid evidence="4">ppaby1</plasmid>
    </source>
</reference>
<dbReference type="Pfam" id="PF00501">
    <property type="entry name" value="AMP-binding"/>
    <property type="match status" value="1"/>
</dbReference>
<protein>
    <submittedName>
        <fullName evidence="3">Long-chain acyl-CoA synthetase</fullName>
        <ecNumber evidence="3">6.2.1.3</ecNumber>
    </submittedName>
</protein>
<gene>
    <name evidence="3" type="ORF">Ga0080574_TMP362</name>
</gene>
<evidence type="ECO:0000313" key="4">
    <source>
        <dbReference type="Proteomes" id="UP000187059"/>
    </source>
</evidence>
<dbReference type="AlphaFoldDB" id="A0A1P8UMR4"/>
<dbReference type="RefSeq" id="WP_076694700.1">
    <property type="nucleotide sequence ID" value="NZ_CP015091.1"/>
</dbReference>
<dbReference type="Gene3D" id="3.40.50.12780">
    <property type="entry name" value="N-terminal domain of ligase-like"/>
    <property type="match status" value="1"/>
</dbReference>
<evidence type="ECO:0000313" key="3">
    <source>
        <dbReference type="EMBL" id="APZ50696.1"/>
    </source>
</evidence>
<dbReference type="Pfam" id="PF13193">
    <property type="entry name" value="AMP-binding_C"/>
    <property type="match status" value="1"/>
</dbReference>
<proteinExistence type="predicted"/>
<dbReference type="InterPro" id="IPR045851">
    <property type="entry name" value="AMP-bd_C_sf"/>
</dbReference>
<dbReference type="KEGG" id="paby:Ga0080574_TMP362"/>
<geneLocation type="plasmid" evidence="4">
    <name>ppaby1</name>
</geneLocation>
<organism evidence="3 4">
    <name type="scientific">Salipiger abyssi</name>
    <dbReference type="NCBI Taxonomy" id="1250539"/>
    <lineage>
        <taxon>Bacteria</taxon>
        <taxon>Pseudomonadati</taxon>
        <taxon>Pseudomonadota</taxon>
        <taxon>Alphaproteobacteria</taxon>
        <taxon>Rhodobacterales</taxon>
        <taxon>Roseobacteraceae</taxon>
        <taxon>Salipiger</taxon>
    </lineage>
</organism>
<accession>A0A1P8UMR4</accession>
<dbReference type="InterPro" id="IPR042099">
    <property type="entry name" value="ANL_N_sf"/>
</dbReference>
<dbReference type="Gene3D" id="3.30.300.30">
    <property type="match status" value="1"/>
</dbReference>
<dbReference type="GO" id="GO:0004467">
    <property type="term" value="F:long-chain fatty acid-CoA ligase activity"/>
    <property type="evidence" value="ECO:0007669"/>
    <property type="project" value="UniProtKB-EC"/>
</dbReference>
<sequence>MTVRDSQQFDGTGVAFIPARPLETACEHACRAVVEGRELCVISPGRPLPQAQDARAGYLQCETSGSTGPAKRIRRSLRSWQACFETDRKLWQITPRDRIAVMGPLSNSLTLYGLFAAQHLGATPVVIDTDRPDERLRRLAEAAPMLLYTTPTQLRQLGTGGQGSVGSVRRVLAGGGFLDRAAREAAARLFPEARLTGFYGAAETSFITLDETGGAEGSVGRPYPGVTLRVRDDAGRDLPAGETGTIWVESPYLFDSYAAGTAPDTRWDNGFLSVGELGWLSESGALFLAGRRSRMFTVADRNVFPEAIESFLLSLPGLTAAAVLPEPDPARGNLPVAFVSGADLDTSALLSACRQRFGPGAAPRRIVTLDALPALPSGKSDLRALAALLGQGA</sequence>
<dbReference type="Proteomes" id="UP000187059">
    <property type="component" value="Plasmid pPABY1"/>
</dbReference>
<dbReference type="PANTHER" id="PTHR43767">
    <property type="entry name" value="LONG-CHAIN-FATTY-ACID--COA LIGASE"/>
    <property type="match status" value="1"/>
</dbReference>
<keyword evidence="3" id="KW-0614">Plasmid</keyword>
<dbReference type="InterPro" id="IPR025110">
    <property type="entry name" value="AMP-bd_C"/>
</dbReference>
<keyword evidence="3" id="KW-0436">Ligase</keyword>
<evidence type="ECO:0000259" key="1">
    <source>
        <dbReference type="Pfam" id="PF00501"/>
    </source>
</evidence>
<dbReference type="InterPro" id="IPR050237">
    <property type="entry name" value="ATP-dep_AMP-bd_enzyme"/>
</dbReference>
<feature type="domain" description="AMP-binding enzyme C-terminal" evidence="2">
    <location>
        <begin position="308"/>
        <end position="379"/>
    </location>
</feature>
<dbReference type="PANTHER" id="PTHR43767:SF1">
    <property type="entry name" value="NONRIBOSOMAL PEPTIDE SYNTHASE PES1 (EUROFUNG)-RELATED"/>
    <property type="match status" value="1"/>
</dbReference>
<name>A0A1P8UMR4_9RHOB</name>
<feature type="domain" description="AMP-dependent synthetase/ligase" evidence="1">
    <location>
        <begin position="61"/>
        <end position="257"/>
    </location>
</feature>